<keyword evidence="11" id="KW-0804">Transcription</keyword>
<evidence type="ECO:0000256" key="10">
    <source>
        <dbReference type="ARBA" id="ARBA00023157"/>
    </source>
</evidence>
<dbReference type="Pfam" id="PF02467">
    <property type="entry name" value="Whib"/>
    <property type="match status" value="1"/>
</dbReference>
<comment type="similarity">
    <text evidence="3">Belongs to the WhiB family.</text>
</comment>
<feature type="domain" description="4Fe-4S Wbl-type" evidence="13">
    <location>
        <begin position="17"/>
        <end position="78"/>
    </location>
</feature>
<evidence type="ECO:0000256" key="6">
    <source>
        <dbReference type="ARBA" id="ARBA00023004"/>
    </source>
</evidence>
<evidence type="ECO:0000313" key="15">
    <source>
        <dbReference type="Proteomes" id="UP001271723"/>
    </source>
</evidence>
<keyword evidence="7" id="KW-0411">Iron-sulfur</keyword>
<evidence type="ECO:0000256" key="2">
    <source>
        <dbReference type="ARBA" id="ARBA00004496"/>
    </source>
</evidence>
<evidence type="ECO:0000256" key="9">
    <source>
        <dbReference type="ARBA" id="ARBA00023125"/>
    </source>
</evidence>
<keyword evidence="9" id="KW-0238">DNA-binding</keyword>
<keyword evidence="15" id="KW-1185">Reference proteome</keyword>
<evidence type="ECO:0000256" key="11">
    <source>
        <dbReference type="ARBA" id="ARBA00023163"/>
    </source>
</evidence>
<keyword evidence="8" id="KW-0805">Transcription regulation</keyword>
<reference evidence="14 15" key="1">
    <citation type="journal article" date="2023" name="Microb. Genom.">
        <title>Mesoterricola silvestris gen. nov., sp. nov., Mesoterricola sediminis sp. nov., Geothrix oryzae sp. nov., Geothrix edaphica sp. nov., Geothrix rubra sp. nov., and Geothrix limicola sp. nov., six novel members of Acidobacteriota isolated from soils.</title>
        <authorList>
            <person name="Weisberg A.J."/>
            <person name="Pearce E."/>
            <person name="Kramer C.G."/>
            <person name="Chang J.H."/>
            <person name="Clarke C.R."/>
        </authorList>
    </citation>
    <scope>NUCLEOTIDE SEQUENCE [LARGE SCALE GENOMIC DNA]</scope>
    <source>
        <strain evidence="14 15">NRRL_B-2795</strain>
    </source>
</reference>
<gene>
    <name evidence="14" type="ORF">PV517_46580</name>
</gene>
<comment type="caution">
    <text evidence="14">The sequence shown here is derived from an EMBL/GenBank/DDBJ whole genome shotgun (WGS) entry which is preliminary data.</text>
</comment>
<dbReference type="PROSITE" id="PS51674">
    <property type="entry name" value="4FE4S_WBL"/>
    <property type="match status" value="1"/>
</dbReference>
<name>A0ABU4LJX6_9ACTN</name>
<evidence type="ECO:0000256" key="12">
    <source>
        <dbReference type="SAM" id="MobiDB-lite"/>
    </source>
</evidence>
<evidence type="ECO:0000256" key="1">
    <source>
        <dbReference type="ARBA" id="ARBA00001966"/>
    </source>
</evidence>
<evidence type="ECO:0000256" key="7">
    <source>
        <dbReference type="ARBA" id="ARBA00023014"/>
    </source>
</evidence>
<evidence type="ECO:0000256" key="8">
    <source>
        <dbReference type="ARBA" id="ARBA00023015"/>
    </source>
</evidence>
<evidence type="ECO:0000313" key="14">
    <source>
        <dbReference type="EMBL" id="MDX2916121.1"/>
    </source>
</evidence>
<evidence type="ECO:0000256" key="4">
    <source>
        <dbReference type="ARBA" id="ARBA00022485"/>
    </source>
</evidence>
<keyword evidence="5" id="KW-0479">Metal-binding</keyword>
<keyword evidence="6" id="KW-0408">Iron</keyword>
<dbReference type="InterPro" id="IPR003482">
    <property type="entry name" value="Whib"/>
</dbReference>
<dbReference type="RefSeq" id="WP_179202872.1">
    <property type="nucleotide sequence ID" value="NZ_JAGJBZ010000007.1"/>
</dbReference>
<accession>A0ABU4LJX6</accession>
<dbReference type="EMBL" id="JARAVY010000039">
    <property type="protein sequence ID" value="MDX2916121.1"/>
    <property type="molecule type" value="Genomic_DNA"/>
</dbReference>
<comment type="cofactor">
    <cofactor evidence="1">
        <name>[4Fe-4S] cluster</name>
        <dbReference type="ChEBI" id="CHEBI:49883"/>
    </cofactor>
</comment>
<dbReference type="Proteomes" id="UP001271723">
    <property type="component" value="Unassembled WGS sequence"/>
</dbReference>
<keyword evidence="4" id="KW-0004">4Fe-4S</keyword>
<evidence type="ECO:0000259" key="13">
    <source>
        <dbReference type="PROSITE" id="PS51674"/>
    </source>
</evidence>
<proteinExistence type="inferred from homology"/>
<dbReference type="PANTHER" id="PTHR38839">
    <property type="entry name" value="TRANSCRIPTIONAL REGULATOR WHID-RELATED"/>
    <property type="match status" value="1"/>
</dbReference>
<organism evidence="14 15">
    <name type="scientific">Streptomyces griseiscabiei</name>
    <dbReference type="NCBI Taxonomy" id="2993540"/>
    <lineage>
        <taxon>Bacteria</taxon>
        <taxon>Bacillati</taxon>
        <taxon>Actinomycetota</taxon>
        <taxon>Actinomycetes</taxon>
        <taxon>Kitasatosporales</taxon>
        <taxon>Streptomycetaceae</taxon>
        <taxon>Streptomyces</taxon>
    </lineage>
</organism>
<dbReference type="InterPro" id="IPR034768">
    <property type="entry name" value="4FE4S_WBL"/>
</dbReference>
<sequence>MSAVRLAPYPPLTGSEPCRQSDADPEWWFSDDADDLAVARGLCQGCPARAKCLAWALDNPKFTQHGIWAATDPKRRTQLRREFAIGQETKS</sequence>
<comment type="subcellular location">
    <subcellularLocation>
        <location evidence="2">Cytoplasm</location>
    </subcellularLocation>
</comment>
<evidence type="ECO:0000256" key="5">
    <source>
        <dbReference type="ARBA" id="ARBA00022723"/>
    </source>
</evidence>
<keyword evidence="10" id="KW-1015">Disulfide bond</keyword>
<protein>
    <submittedName>
        <fullName evidence="14">WhiB family transcriptional regulator</fullName>
    </submittedName>
</protein>
<feature type="region of interest" description="Disordered" evidence="12">
    <location>
        <begin position="1"/>
        <end position="23"/>
    </location>
</feature>
<evidence type="ECO:0000256" key="3">
    <source>
        <dbReference type="ARBA" id="ARBA00006597"/>
    </source>
</evidence>